<accession>A0A2J6SH71</accession>
<dbReference type="GO" id="GO:0016491">
    <property type="term" value="F:oxidoreductase activity"/>
    <property type="evidence" value="ECO:0007669"/>
    <property type="project" value="UniProtKB-KW"/>
</dbReference>
<keyword evidence="2" id="KW-0560">Oxidoreductase</keyword>
<dbReference type="InterPro" id="IPR027443">
    <property type="entry name" value="IPNS-like_sf"/>
</dbReference>
<dbReference type="SUPFAM" id="SSF51197">
    <property type="entry name" value="Clavaminate synthase-like"/>
    <property type="match status" value="1"/>
</dbReference>
<dbReference type="OrthoDB" id="288590at2759"/>
<comment type="similarity">
    <text evidence="1 2">Belongs to the iron/ascorbate-dependent oxidoreductase family.</text>
</comment>
<keyword evidence="2" id="KW-0479">Metal-binding</keyword>
<dbReference type="Pfam" id="PF14226">
    <property type="entry name" value="DIOX_N"/>
    <property type="match status" value="1"/>
</dbReference>
<feature type="domain" description="Fe2OG dioxygenase" evidence="3">
    <location>
        <begin position="206"/>
        <end position="313"/>
    </location>
</feature>
<protein>
    <submittedName>
        <fullName evidence="4">Clavaminate synthase-like protein</fullName>
    </submittedName>
</protein>
<dbReference type="PROSITE" id="PS51471">
    <property type="entry name" value="FE2OG_OXY"/>
    <property type="match status" value="1"/>
</dbReference>
<dbReference type="GeneID" id="36590146"/>
<dbReference type="PRINTS" id="PR00682">
    <property type="entry name" value="IPNSYNTHASE"/>
</dbReference>
<evidence type="ECO:0000259" key="3">
    <source>
        <dbReference type="PROSITE" id="PS51471"/>
    </source>
</evidence>
<reference evidence="4 5" key="1">
    <citation type="submission" date="2016-04" db="EMBL/GenBank/DDBJ databases">
        <title>A degradative enzymes factory behind the ericoid mycorrhizal symbiosis.</title>
        <authorList>
            <consortium name="DOE Joint Genome Institute"/>
            <person name="Martino E."/>
            <person name="Morin E."/>
            <person name="Grelet G."/>
            <person name="Kuo A."/>
            <person name="Kohler A."/>
            <person name="Daghino S."/>
            <person name="Barry K."/>
            <person name="Choi C."/>
            <person name="Cichocki N."/>
            <person name="Clum A."/>
            <person name="Copeland A."/>
            <person name="Hainaut M."/>
            <person name="Haridas S."/>
            <person name="Labutti K."/>
            <person name="Lindquist E."/>
            <person name="Lipzen A."/>
            <person name="Khouja H.-R."/>
            <person name="Murat C."/>
            <person name="Ohm R."/>
            <person name="Olson A."/>
            <person name="Spatafora J."/>
            <person name="Veneault-Fourrey C."/>
            <person name="Henrissat B."/>
            <person name="Grigoriev I."/>
            <person name="Martin F."/>
            <person name="Perotto S."/>
        </authorList>
    </citation>
    <scope>NUCLEOTIDE SEQUENCE [LARGE SCALE GENOMIC DNA]</scope>
    <source>
        <strain evidence="4 5">E</strain>
    </source>
</reference>
<dbReference type="InParanoid" id="A0A2J6SH71"/>
<proteinExistence type="inferred from homology"/>
<gene>
    <name evidence="4" type="ORF">K444DRAFT_622295</name>
</gene>
<dbReference type="AlphaFoldDB" id="A0A2J6SH71"/>
<dbReference type="GO" id="GO:0046872">
    <property type="term" value="F:metal ion binding"/>
    <property type="evidence" value="ECO:0007669"/>
    <property type="project" value="UniProtKB-KW"/>
</dbReference>
<keyword evidence="2" id="KW-0408">Iron</keyword>
<dbReference type="GO" id="GO:0044283">
    <property type="term" value="P:small molecule biosynthetic process"/>
    <property type="evidence" value="ECO:0007669"/>
    <property type="project" value="UniProtKB-ARBA"/>
</dbReference>
<organism evidence="4 5">
    <name type="scientific">Hyaloscypha bicolor E</name>
    <dbReference type="NCBI Taxonomy" id="1095630"/>
    <lineage>
        <taxon>Eukaryota</taxon>
        <taxon>Fungi</taxon>
        <taxon>Dikarya</taxon>
        <taxon>Ascomycota</taxon>
        <taxon>Pezizomycotina</taxon>
        <taxon>Leotiomycetes</taxon>
        <taxon>Helotiales</taxon>
        <taxon>Hyaloscyphaceae</taxon>
        <taxon>Hyaloscypha</taxon>
        <taxon>Hyaloscypha bicolor</taxon>
    </lineage>
</organism>
<dbReference type="Proteomes" id="UP000235371">
    <property type="component" value="Unassembled WGS sequence"/>
</dbReference>
<dbReference type="InterPro" id="IPR050231">
    <property type="entry name" value="Iron_ascorbate_oxido_reductase"/>
</dbReference>
<evidence type="ECO:0000256" key="2">
    <source>
        <dbReference type="RuleBase" id="RU003682"/>
    </source>
</evidence>
<sequence>MATTTATENSFVLHVDSAYGPISRTVQKSPPRDAQPGEVPVIDVSGMFSDELSKRQAVAAEVRKACTGMGFFYIINHKVPDSITEALAEASRDFFHQSIEEKNKVSFEHQIEGYQGLNQEQINKSESIDVFEKLKITYRPSMDPVSKLDGSSTSGYQEFPWEKTASVPSLEVAYKKFFATRLVLARQLLQIMALALDLPEDYFDAKVAQPQAAVTLNYYPGKAEGEERTEPAGLGSHTDFSLITLLWQDDAGGLQILSPEGEWIKAKPIPGSLVCNVGDMMTMITGGKFISDIHRAKTEGTKERVSIPFFIGLAPKVNIELVKTCDEPNRIKEDYEGITAGDWLRKRVMDVKLGKLAKAT</sequence>
<name>A0A2J6SH71_9HELO</name>
<dbReference type="InterPro" id="IPR044861">
    <property type="entry name" value="IPNS-like_FE2OG_OXY"/>
</dbReference>
<dbReference type="RefSeq" id="XP_024726974.1">
    <property type="nucleotide sequence ID" value="XM_024882069.1"/>
</dbReference>
<dbReference type="STRING" id="1095630.A0A2J6SH71"/>
<evidence type="ECO:0000313" key="4">
    <source>
        <dbReference type="EMBL" id="PMD50070.1"/>
    </source>
</evidence>
<evidence type="ECO:0000313" key="5">
    <source>
        <dbReference type="Proteomes" id="UP000235371"/>
    </source>
</evidence>
<dbReference type="InterPro" id="IPR005123">
    <property type="entry name" value="Oxoglu/Fe-dep_dioxygenase_dom"/>
</dbReference>
<dbReference type="Gene3D" id="2.60.120.330">
    <property type="entry name" value="B-lactam Antibiotic, Isopenicillin N Synthase, Chain"/>
    <property type="match status" value="1"/>
</dbReference>
<dbReference type="PANTHER" id="PTHR47990">
    <property type="entry name" value="2-OXOGLUTARATE (2OG) AND FE(II)-DEPENDENT OXYGENASE SUPERFAMILY PROTEIN-RELATED"/>
    <property type="match status" value="1"/>
</dbReference>
<dbReference type="InterPro" id="IPR026992">
    <property type="entry name" value="DIOX_N"/>
</dbReference>
<dbReference type="Pfam" id="PF03171">
    <property type="entry name" value="2OG-FeII_Oxy"/>
    <property type="match status" value="1"/>
</dbReference>
<keyword evidence="5" id="KW-1185">Reference proteome</keyword>
<evidence type="ECO:0000256" key="1">
    <source>
        <dbReference type="ARBA" id="ARBA00008056"/>
    </source>
</evidence>
<dbReference type="EMBL" id="KZ613914">
    <property type="protein sequence ID" value="PMD50070.1"/>
    <property type="molecule type" value="Genomic_DNA"/>
</dbReference>